<reference evidence="1 2" key="1">
    <citation type="submission" date="2014-07" db="EMBL/GenBank/DDBJ databases">
        <title>Methanogenic archaea and the global carbon cycle.</title>
        <authorList>
            <person name="Henriksen J.R."/>
            <person name="Luke J."/>
            <person name="Reinhart S."/>
            <person name="Benedict M.N."/>
            <person name="Youngblut N.D."/>
            <person name="Metcalf M.E."/>
            <person name="Whitaker R.J."/>
            <person name="Metcalf W.W."/>
        </authorList>
    </citation>
    <scope>NUCLEOTIDE SEQUENCE [LARGE SCALE GENOMIC DNA]</scope>
    <source>
        <strain evidence="1 2">C2J</strain>
    </source>
</reference>
<accession>A0A0E3PPR0</accession>
<dbReference type="Proteomes" id="UP000033123">
    <property type="component" value="Chromosome"/>
</dbReference>
<dbReference type="GeneID" id="24872036"/>
<evidence type="ECO:0000313" key="1">
    <source>
        <dbReference type="EMBL" id="AKB36985.1"/>
    </source>
</evidence>
<proteinExistence type="predicted"/>
<dbReference type="InterPro" id="IPR015947">
    <property type="entry name" value="PUA-like_sf"/>
</dbReference>
<gene>
    <name evidence="1" type="ORF">MSSAC_2395</name>
</gene>
<organism evidence="1 2">
    <name type="scientific">Methanosarcina siciliae C2J</name>
    <dbReference type="NCBI Taxonomy" id="1434118"/>
    <lineage>
        <taxon>Archaea</taxon>
        <taxon>Methanobacteriati</taxon>
        <taxon>Methanobacteriota</taxon>
        <taxon>Stenosarchaea group</taxon>
        <taxon>Methanomicrobia</taxon>
        <taxon>Methanosarcinales</taxon>
        <taxon>Methanosarcinaceae</taxon>
        <taxon>Methanosarcina</taxon>
    </lineage>
</organism>
<name>A0A0E3PPR0_9EURY</name>
<dbReference type="Gene3D" id="2.30.130.30">
    <property type="entry name" value="Hypothetical protein"/>
    <property type="match status" value="1"/>
</dbReference>
<dbReference type="KEGG" id="msj:MSSAC_2395"/>
<dbReference type="AlphaFoldDB" id="A0A0E3PPR0"/>
<dbReference type="RefSeq" id="WP_048183096.1">
    <property type="nucleotide sequence ID" value="NZ_CP009508.1"/>
</dbReference>
<dbReference type="HOGENOM" id="CLU_1412387_0_0_2"/>
<protein>
    <submittedName>
        <fullName evidence="1">Uncharacterized protein</fullName>
    </submittedName>
</protein>
<evidence type="ECO:0000313" key="2">
    <source>
        <dbReference type="Proteomes" id="UP000033123"/>
    </source>
</evidence>
<dbReference type="SUPFAM" id="SSF88697">
    <property type="entry name" value="PUA domain-like"/>
    <property type="match status" value="1"/>
</dbReference>
<dbReference type="EMBL" id="CP009508">
    <property type="protein sequence ID" value="AKB36985.1"/>
    <property type="molecule type" value="Genomic_DNA"/>
</dbReference>
<sequence length="192" mass="22177">MFDSKITQALAIQYPYACWVVEPKFRYKSNPVKEWEIRSSPIAEKKFGRYAIYVSKKQLSIAAREDIKSRILELQESKKIDYIRANQLIDSGYLNSDSYHLHGYIIGSVDIFAWVALDKTLFGITANRHYSPESFYKEGKCFAWRLRNPVKYSEPIKIDWTPGAVKFCNLTESEIEQVNAAEKASRGANNVF</sequence>
<dbReference type="PATRIC" id="fig|1434118.4.peg.3098"/>